<proteinExistence type="predicted"/>
<keyword evidence="2" id="KW-0378">Hydrolase</keyword>
<dbReference type="EMBL" id="CADCTN010000168">
    <property type="protein sequence ID" value="CAA9256106.1"/>
    <property type="molecule type" value="Genomic_DNA"/>
</dbReference>
<feature type="compositionally biased region" description="Basic residues" evidence="1">
    <location>
        <begin position="123"/>
        <end position="140"/>
    </location>
</feature>
<organism evidence="2">
    <name type="scientific">uncultured Blastococcus sp</name>
    <dbReference type="NCBI Taxonomy" id="217144"/>
    <lineage>
        <taxon>Bacteria</taxon>
        <taxon>Bacillati</taxon>
        <taxon>Actinomycetota</taxon>
        <taxon>Actinomycetes</taxon>
        <taxon>Geodermatophilales</taxon>
        <taxon>Geodermatophilaceae</taxon>
        <taxon>Blastococcus</taxon>
        <taxon>environmental samples</taxon>
    </lineage>
</organism>
<feature type="non-terminal residue" evidence="2">
    <location>
        <position position="1"/>
    </location>
</feature>
<feature type="non-terminal residue" evidence="2">
    <location>
        <position position="140"/>
    </location>
</feature>
<dbReference type="GO" id="GO:0016787">
    <property type="term" value="F:hydrolase activity"/>
    <property type="evidence" value="ECO:0007669"/>
    <property type="project" value="UniProtKB-KW"/>
</dbReference>
<feature type="region of interest" description="Disordered" evidence="1">
    <location>
        <begin position="49"/>
        <end position="140"/>
    </location>
</feature>
<name>A0A6J4IM10_9ACTN</name>
<gene>
    <name evidence="2" type="ORF">AVDCRST_MAG52-2290</name>
</gene>
<protein>
    <submittedName>
        <fullName evidence="2">FIG146518: Zn-dependent hydrolases, including glyoxylases</fullName>
    </submittedName>
</protein>
<evidence type="ECO:0000256" key="1">
    <source>
        <dbReference type="SAM" id="MobiDB-lite"/>
    </source>
</evidence>
<evidence type="ECO:0000313" key="2">
    <source>
        <dbReference type="EMBL" id="CAA9256106.1"/>
    </source>
</evidence>
<accession>A0A6J4IM10</accession>
<sequence length="140" mass="15147">RTTWPSAWSPVPCSSVTTCSAGGPPWSPIRRATSSRTWSRCAACTTSVPARSTAATARSSPRTRARSWTTTSPTARSARTSCSGPSPRVRAACRSSSPWSTPRSPGSCGRPRRSRPGPPWPSWRRRGGSRPRRATRSGWH</sequence>
<feature type="compositionally biased region" description="Low complexity" evidence="1">
    <location>
        <begin position="49"/>
        <end position="81"/>
    </location>
</feature>
<reference evidence="2" key="1">
    <citation type="submission" date="2020-02" db="EMBL/GenBank/DDBJ databases">
        <authorList>
            <person name="Meier V. D."/>
        </authorList>
    </citation>
    <scope>NUCLEOTIDE SEQUENCE</scope>
    <source>
        <strain evidence="2">AVDCRST_MAG52</strain>
    </source>
</reference>
<feature type="compositionally biased region" description="Low complexity" evidence="1">
    <location>
        <begin position="95"/>
        <end position="109"/>
    </location>
</feature>
<dbReference type="AlphaFoldDB" id="A0A6J4IM10"/>